<feature type="domain" description="Alpha/beta hydrolase fold-3" evidence="5">
    <location>
        <begin position="123"/>
        <end position="329"/>
    </location>
</feature>
<dbReference type="AlphaFoldDB" id="A0A9X7IMZ5"/>
<dbReference type="PANTHER" id="PTHR48081">
    <property type="entry name" value="AB HYDROLASE SUPERFAMILY PROTEIN C4A8.06C"/>
    <property type="match status" value="1"/>
</dbReference>
<evidence type="ECO:0000256" key="2">
    <source>
        <dbReference type="ARBA" id="ARBA00022801"/>
    </source>
</evidence>
<reference evidence="6 7" key="1">
    <citation type="submission" date="2018-02" db="EMBL/GenBank/DDBJ databases">
        <title>Draft genome sequence of Mycobacterium virginiense isolated from mud of a swine farm in Japan.</title>
        <authorList>
            <person name="Ohya K."/>
        </authorList>
    </citation>
    <scope>NUCLEOTIDE SEQUENCE [LARGE SCALE GENOMIC DNA]</scope>
    <source>
        <strain evidence="6 7">GF75</strain>
    </source>
</reference>
<comment type="caution">
    <text evidence="6">The sequence shown here is derived from an EMBL/GenBank/DDBJ whole genome shotgun (WGS) entry which is preliminary data.</text>
</comment>
<dbReference type="GO" id="GO:0004806">
    <property type="term" value="F:triacylglycerol lipase activity"/>
    <property type="evidence" value="ECO:0007669"/>
    <property type="project" value="TreeGrafter"/>
</dbReference>
<accession>A0A9X7IMZ5</accession>
<evidence type="ECO:0000313" key="7">
    <source>
        <dbReference type="Proteomes" id="UP000237911"/>
    </source>
</evidence>
<evidence type="ECO:0000256" key="3">
    <source>
        <dbReference type="PROSITE-ProRule" id="PRU10038"/>
    </source>
</evidence>
<keyword evidence="2" id="KW-0378">Hydrolase</keyword>
<evidence type="ECO:0000256" key="1">
    <source>
        <dbReference type="ARBA" id="ARBA00010515"/>
    </source>
</evidence>
<dbReference type="InterPro" id="IPR013094">
    <property type="entry name" value="AB_hydrolase_3"/>
</dbReference>
<gene>
    <name evidence="6" type="ORF">C5U48_11695</name>
</gene>
<protein>
    <submittedName>
        <fullName evidence="6">Esterase</fullName>
    </submittedName>
</protein>
<dbReference type="PROSITE" id="PS01174">
    <property type="entry name" value="LIPASE_GDXG_SER"/>
    <property type="match status" value="1"/>
</dbReference>
<evidence type="ECO:0000259" key="5">
    <source>
        <dbReference type="Pfam" id="PF07859"/>
    </source>
</evidence>
<dbReference type="InterPro" id="IPR029058">
    <property type="entry name" value="AB_hydrolase_fold"/>
</dbReference>
<comment type="similarity">
    <text evidence="1">Belongs to the 'GDXG' lipolytic enzyme family.</text>
</comment>
<feature type="active site" evidence="3">
    <location>
        <position position="197"/>
    </location>
</feature>
<dbReference type="Pfam" id="PF07859">
    <property type="entry name" value="Abhydrolase_3"/>
    <property type="match status" value="1"/>
</dbReference>
<dbReference type="Proteomes" id="UP000237911">
    <property type="component" value="Unassembled WGS sequence"/>
</dbReference>
<dbReference type="EMBL" id="PUEV01000053">
    <property type="protein sequence ID" value="PQM52021.1"/>
    <property type="molecule type" value="Genomic_DNA"/>
</dbReference>
<dbReference type="PANTHER" id="PTHR48081:SF30">
    <property type="entry name" value="ACETYL-HYDROLASE LIPR-RELATED"/>
    <property type="match status" value="1"/>
</dbReference>
<keyword evidence="7" id="KW-1185">Reference proteome</keyword>
<proteinExistence type="inferred from homology"/>
<evidence type="ECO:0000313" key="6">
    <source>
        <dbReference type="EMBL" id="PQM52021.1"/>
    </source>
</evidence>
<dbReference type="RefSeq" id="WP_105295137.1">
    <property type="nucleotide sequence ID" value="NZ_CP092430.2"/>
</dbReference>
<sequence length="369" mass="39710">MTTAVREDRATPGVTPLLGRVRRGASTPGRRRASSMPDEVVENGPSLAGQLVGLAARLSIWPILAIGSQLPKAPWPWGLVDHAARVVPSAPGSVRHTVRLPHCTARLVRAAGVLPADGTGRVVLYLHGGAFLTCGVNTHDRLITTLSKYADSPALAVNYRKIPTHSVGAAIDDCYEGYQWLRRQGYAPDQIVVAGDSAGGYLALALARRLLDEAEQPAALVCMSPLTQIAKASRRTHANSGTDAMFPAKAFDALVELITHSAERRSTDGTREEVFEPLDHIESGMCPTLIHVSGSEVMLQDAKLVAHSLADVGVPVQLRVWPGQMHVFQIAGPMVPEAIRSLRQIGQYIREATDWMTVPDAIDDYVVIP</sequence>
<dbReference type="Gene3D" id="3.40.50.1820">
    <property type="entry name" value="alpha/beta hydrolase"/>
    <property type="match status" value="1"/>
</dbReference>
<dbReference type="InterPro" id="IPR050300">
    <property type="entry name" value="GDXG_lipolytic_enzyme"/>
</dbReference>
<organism evidence="6 7">
    <name type="scientific">Mycolicibacter virginiensis</name>
    <dbReference type="NCBI Taxonomy" id="1795032"/>
    <lineage>
        <taxon>Bacteria</taxon>
        <taxon>Bacillati</taxon>
        <taxon>Actinomycetota</taxon>
        <taxon>Actinomycetes</taxon>
        <taxon>Mycobacteriales</taxon>
        <taxon>Mycobacteriaceae</taxon>
        <taxon>Mycolicibacter</taxon>
    </lineage>
</organism>
<dbReference type="SUPFAM" id="SSF53474">
    <property type="entry name" value="alpha/beta-Hydrolases"/>
    <property type="match status" value="1"/>
</dbReference>
<feature type="region of interest" description="Disordered" evidence="4">
    <location>
        <begin position="21"/>
        <end position="41"/>
    </location>
</feature>
<dbReference type="InterPro" id="IPR033140">
    <property type="entry name" value="Lipase_GDXG_put_SER_AS"/>
</dbReference>
<evidence type="ECO:0000256" key="4">
    <source>
        <dbReference type="SAM" id="MobiDB-lite"/>
    </source>
</evidence>
<name>A0A9X7IMZ5_9MYCO</name>